<feature type="region of interest" description="Disordered" evidence="3">
    <location>
        <begin position="226"/>
        <end position="247"/>
    </location>
</feature>
<dbReference type="Proteomes" id="UP000001307">
    <property type="component" value="Unassembled WGS sequence"/>
</dbReference>
<dbReference type="AlphaFoldDB" id="E4XVE5"/>
<feature type="region of interest" description="Disordered" evidence="3">
    <location>
        <begin position="265"/>
        <end position="311"/>
    </location>
</feature>
<evidence type="ECO:0000256" key="2">
    <source>
        <dbReference type="ARBA" id="ARBA00023043"/>
    </source>
</evidence>
<reference evidence="4" key="1">
    <citation type="journal article" date="2010" name="Science">
        <title>Plasticity of animal genome architecture unmasked by rapid evolution of a pelagic tunicate.</title>
        <authorList>
            <person name="Denoeud F."/>
            <person name="Henriet S."/>
            <person name="Mungpakdee S."/>
            <person name="Aury J.M."/>
            <person name="Da Silva C."/>
            <person name="Brinkmann H."/>
            <person name="Mikhaleva J."/>
            <person name="Olsen L.C."/>
            <person name="Jubin C."/>
            <person name="Canestro C."/>
            <person name="Bouquet J.M."/>
            <person name="Danks G."/>
            <person name="Poulain J."/>
            <person name="Campsteijn C."/>
            <person name="Adamski M."/>
            <person name="Cross I."/>
            <person name="Yadetie F."/>
            <person name="Muffato M."/>
            <person name="Louis A."/>
            <person name="Butcher S."/>
            <person name="Tsagkogeorga G."/>
            <person name="Konrad A."/>
            <person name="Singh S."/>
            <person name="Jensen M.F."/>
            <person name="Cong E.H."/>
            <person name="Eikeseth-Otteraa H."/>
            <person name="Noel B."/>
            <person name="Anthouard V."/>
            <person name="Porcel B.M."/>
            <person name="Kachouri-Lafond R."/>
            <person name="Nishino A."/>
            <person name="Ugolini M."/>
            <person name="Chourrout P."/>
            <person name="Nishida H."/>
            <person name="Aasland R."/>
            <person name="Huzurbazar S."/>
            <person name="Westhof E."/>
            <person name="Delsuc F."/>
            <person name="Lehrach H."/>
            <person name="Reinhardt R."/>
            <person name="Weissenbach J."/>
            <person name="Roy S.W."/>
            <person name="Artiguenave F."/>
            <person name="Postlethwait J.H."/>
            <person name="Manak J.R."/>
            <person name="Thompson E.M."/>
            <person name="Jaillon O."/>
            <person name="Du Pasquier L."/>
            <person name="Boudinot P."/>
            <person name="Liberles D.A."/>
            <person name="Volff J.N."/>
            <person name="Philippe H."/>
            <person name="Lenhard B."/>
            <person name="Roest Crollius H."/>
            <person name="Wincker P."/>
            <person name="Chourrout D."/>
        </authorList>
    </citation>
    <scope>NUCLEOTIDE SEQUENCE [LARGE SCALE GENOMIC DNA]</scope>
</reference>
<organism evidence="4">
    <name type="scientific">Oikopleura dioica</name>
    <name type="common">Tunicate</name>
    <dbReference type="NCBI Taxonomy" id="34765"/>
    <lineage>
        <taxon>Eukaryota</taxon>
        <taxon>Metazoa</taxon>
        <taxon>Chordata</taxon>
        <taxon>Tunicata</taxon>
        <taxon>Appendicularia</taxon>
        <taxon>Copelata</taxon>
        <taxon>Oikopleuridae</taxon>
        <taxon>Oikopleura</taxon>
    </lineage>
</organism>
<protein>
    <submittedName>
        <fullName evidence="4">Uncharacterized protein</fullName>
    </submittedName>
</protein>
<keyword evidence="5" id="KW-1185">Reference proteome</keyword>
<keyword evidence="2" id="KW-0040">ANK repeat</keyword>
<name>E4XVE5_OIKDI</name>
<gene>
    <name evidence="4" type="ORF">GSOID_T00005474001</name>
</gene>
<dbReference type="InParanoid" id="E4XVE5"/>
<dbReference type="PANTHER" id="PTHR24161:SF85">
    <property type="entry name" value="PALMITOYLTRANSFERASE HIP14"/>
    <property type="match status" value="1"/>
</dbReference>
<feature type="compositionally biased region" description="Low complexity" evidence="3">
    <location>
        <begin position="376"/>
        <end position="385"/>
    </location>
</feature>
<dbReference type="EMBL" id="FN653209">
    <property type="protein sequence ID" value="CBY13663.1"/>
    <property type="molecule type" value="Genomic_DNA"/>
</dbReference>
<dbReference type="OrthoDB" id="10057496at2759"/>
<evidence type="ECO:0000256" key="1">
    <source>
        <dbReference type="ARBA" id="ARBA00022737"/>
    </source>
</evidence>
<accession>E4XVE5</accession>
<evidence type="ECO:0000313" key="4">
    <source>
        <dbReference type="EMBL" id="CBY13663.1"/>
    </source>
</evidence>
<evidence type="ECO:0000256" key="3">
    <source>
        <dbReference type="SAM" id="MobiDB-lite"/>
    </source>
</evidence>
<dbReference type="InterPro" id="IPR036770">
    <property type="entry name" value="Ankyrin_rpt-contain_sf"/>
</dbReference>
<dbReference type="SUPFAM" id="SSF48403">
    <property type="entry name" value="Ankyrin repeat"/>
    <property type="match status" value="1"/>
</dbReference>
<feature type="region of interest" description="Disordered" evidence="3">
    <location>
        <begin position="376"/>
        <end position="401"/>
    </location>
</feature>
<dbReference type="Gene3D" id="1.25.40.20">
    <property type="entry name" value="Ankyrin repeat-containing domain"/>
    <property type="match status" value="1"/>
</dbReference>
<proteinExistence type="predicted"/>
<feature type="compositionally biased region" description="Polar residues" evidence="3">
    <location>
        <begin position="268"/>
        <end position="289"/>
    </location>
</feature>
<evidence type="ECO:0000313" key="5">
    <source>
        <dbReference type="Proteomes" id="UP000001307"/>
    </source>
</evidence>
<sequence length="416" mass="46084">MTSRDLHQAIIDGNFTTGRRYIGRCSMVFRGKKACHVACGETFARRGTTTVQFLESLESNGADLEELDDQGQSLLLLATLNHCDPGPVVTFLKAKFPDLVDKPDKTGRTALHLLGHNKNIIDTEKMMNVMDELFSNVALNAQDELGNTALHYHVANKGALAVEASLKLLRAGADFRLKNKNGQEPLELLESNENLSTKQMDQVKCDLWARMDSEEQSQELKKTLNEMQAEQKVDPEPQKRRGSIFDDLPKTVLKNNAELFSDEPFRKQSCSDNEDTLSGTCESSENESMSDFLESECEADSESKPKSVPEIEPEAIMTEPECESEERPEVFVTECASPEMALQVVCTASSQLPAPILLKEEQFSFSSSLKDSISGSFESIPLNSNSEDEESSPEPSPVPLPKIYSQVYLTKGVTVT</sequence>
<keyword evidence="1" id="KW-0677">Repeat</keyword>
<dbReference type="PANTHER" id="PTHR24161">
    <property type="entry name" value="ANK_REP_REGION DOMAIN-CONTAINING PROTEIN-RELATED"/>
    <property type="match status" value="1"/>
</dbReference>